<proteinExistence type="predicted"/>
<keyword evidence="2" id="KW-1185">Reference proteome</keyword>
<gene>
    <name evidence="1" type="ORF">ACFQ1S_02415</name>
</gene>
<dbReference type="EMBL" id="JBHTIS010000068">
    <property type="protein sequence ID" value="MFD1044523.1"/>
    <property type="molecule type" value="Genomic_DNA"/>
</dbReference>
<protein>
    <submittedName>
        <fullName evidence="1">Uncharacterized protein</fullName>
    </submittedName>
</protein>
<dbReference type="Proteomes" id="UP001597045">
    <property type="component" value="Unassembled WGS sequence"/>
</dbReference>
<sequence>MLNNEIRPFLSRWHPQLRNWERRHPDQLESEWPKANECRQHLTAMQQRIVRYAVGYGELAAVPNMNDVMRGELGVEFTGAH</sequence>
<reference evidence="2" key="1">
    <citation type="journal article" date="2019" name="Int. J. Syst. Evol. Microbiol.">
        <title>The Global Catalogue of Microorganisms (GCM) 10K type strain sequencing project: providing services to taxonomists for standard genome sequencing and annotation.</title>
        <authorList>
            <consortium name="The Broad Institute Genomics Platform"/>
            <consortium name="The Broad Institute Genome Sequencing Center for Infectious Disease"/>
            <person name="Wu L."/>
            <person name="Ma J."/>
        </authorList>
    </citation>
    <scope>NUCLEOTIDE SEQUENCE [LARGE SCALE GENOMIC DNA]</scope>
    <source>
        <strain evidence="2">JCM 31486</strain>
    </source>
</reference>
<name>A0ABW3M1V5_9PSEU</name>
<organism evidence="1 2">
    <name type="scientific">Kibdelosporangium lantanae</name>
    <dbReference type="NCBI Taxonomy" id="1497396"/>
    <lineage>
        <taxon>Bacteria</taxon>
        <taxon>Bacillati</taxon>
        <taxon>Actinomycetota</taxon>
        <taxon>Actinomycetes</taxon>
        <taxon>Pseudonocardiales</taxon>
        <taxon>Pseudonocardiaceae</taxon>
        <taxon>Kibdelosporangium</taxon>
    </lineage>
</organism>
<evidence type="ECO:0000313" key="1">
    <source>
        <dbReference type="EMBL" id="MFD1044523.1"/>
    </source>
</evidence>
<comment type="caution">
    <text evidence="1">The sequence shown here is derived from an EMBL/GenBank/DDBJ whole genome shotgun (WGS) entry which is preliminary data.</text>
</comment>
<accession>A0ABW3M1V5</accession>
<evidence type="ECO:0000313" key="2">
    <source>
        <dbReference type="Proteomes" id="UP001597045"/>
    </source>
</evidence>